<dbReference type="InParanoid" id="A0A409XW78"/>
<dbReference type="OrthoDB" id="2928561at2759"/>
<organism evidence="1 2">
    <name type="scientific">Psilocybe cyanescens</name>
    <dbReference type="NCBI Taxonomy" id="93625"/>
    <lineage>
        <taxon>Eukaryota</taxon>
        <taxon>Fungi</taxon>
        <taxon>Dikarya</taxon>
        <taxon>Basidiomycota</taxon>
        <taxon>Agaricomycotina</taxon>
        <taxon>Agaricomycetes</taxon>
        <taxon>Agaricomycetidae</taxon>
        <taxon>Agaricales</taxon>
        <taxon>Agaricineae</taxon>
        <taxon>Strophariaceae</taxon>
        <taxon>Psilocybe</taxon>
    </lineage>
</organism>
<gene>
    <name evidence="1" type="ORF">CVT25_000480</name>
</gene>
<dbReference type="EMBL" id="NHYD01000150">
    <property type="protein sequence ID" value="PPQ95017.1"/>
    <property type="molecule type" value="Genomic_DNA"/>
</dbReference>
<sequence>MSQYFAGSRNFTINNSTFSTLQLQSPKDGFERLQEYVAHGAFHDSGERFNPPKCHPNTRVAIIRWITDWISELEERTRHALIMWLYGAAGAGKSHQQI</sequence>
<keyword evidence="2" id="KW-1185">Reference proteome</keyword>
<reference evidence="1 2" key="1">
    <citation type="journal article" date="2018" name="Evol. Lett.">
        <title>Horizontal gene cluster transfer increased hallucinogenic mushroom diversity.</title>
        <authorList>
            <person name="Reynolds H.T."/>
            <person name="Vijayakumar V."/>
            <person name="Gluck-Thaler E."/>
            <person name="Korotkin H.B."/>
            <person name="Matheny P.B."/>
            <person name="Slot J.C."/>
        </authorList>
    </citation>
    <scope>NUCLEOTIDE SEQUENCE [LARGE SCALE GENOMIC DNA]</scope>
    <source>
        <strain evidence="1 2">2631</strain>
    </source>
</reference>
<proteinExistence type="predicted"/>
<protein>
    <submittedName>
        <fullName evidence="1">Uncharacterized protein</fullName>
    </submittedName>
</protein>
<name>A0A409XW78_PSICY</name>
<evidence type="ECO:0000313" key="2">
    <source>
        <dbReference type="Proteomes" id="UP000283269"/>
    </source>
</evidence>
<dbReference type="AlphaFoldDB" id="A0A409XW78"/>
<accession>A0A409XW78</accession>
<dbReference type="Proteomes" id="UP000283269">
    <property type="component" value="Unassembled WGS sequence"/>
</dbReference>
<evidence type="ECO:0000313" key="1">
    <source>
        <dbReference type="EMBL" id="PPQ95017.1"/>
    </source>
</evidence>
<comment type="caution">
    <text evidence="1">The sequence shown here is derived from an EMBL/GenBank/DDBJ whole genome shotgun (WGS) entry which is preliminary data.</text>
</comment>